<dbReference type="EMBL" id="CP017146">
    <property type="protein sequence ID" value="QHO70938.1"/>
    <property type="molecule type" value="Genomic_DNA"/>
</dbReference>
<accession>A0A7L5AJZ1</accession>
<proteinExistence type="predicted"/>
<name>A0A7L5AJZ1_9MICO</name>
<keyword evidence="3" id="KW-1185">Reference proteome</keyword>
<dbReference type="AlphaFoldDB" id="A0A7L5AJZ1"/>
<keyword evidence="1" id="KW-0812">Transmembrane</keyword>
<evidence type="ECO:0000256" key="1">
    <source>
        <dbReference type="SAM" id="Phobius"/>
    </source>
</evidence>
<sequence>MRRAPRYPRFILLGAGLGAIVAYILTAAFPVDPLVGFAALFGYFALIGVSAGAAIGGLIAIALDTVATRRAKTMGAERTVVDPAPEDVEGDLED</sequence>
<evidence type="ECO:0000313" key="2">
    <source>
        <dbReference type="EMBL" id="QHO70938.1"/>
    </source>
</evidence>
<dbReference type="Proteomes" id="UP000464507">
    <property type="component" value="Chromosome"/>
</dbReference>
<dbReference type="KEGG" id="mant:BHD05_03040"/>
<organism evidence="2 3">
    <name type="scientific">Marisediminicola antarctica</name>
    <dbReference type="NCBI Taxonomy" id="674079"/>
    <lineage>
        <taxon>Bacteria</taxon>
        <taxon>Bacillati</taxon>
        <taxon>Actinomycetota</taxon>
        <taxon>Actinomycetes</taxon>
        <taxon>Micrococcales</taxon>
        <taxon>Microbacteriaceae</taxon>
        <taxon>Marisediminicola</taxon>
    </lineage>
</organism>
<feature type="transmembrane region" description="Helical" evidence="1">
    <location>
        <begin position="12"/>
        <end position="31"/>
    </location>
</feature>
<reference evidence="2 3" key="1">
    <citation type="submission" date="2016-09" db="EMBL/GenBank/DDBJ databases">
        <title>Complete genome sequence of microbes from the polar regions.</title>
        <authorList>
            <person name="Liao L."/>
            <person name="Chen B."/>
        </authorList>
    </citation>
    <scope>NUCLEOTIDE SEQUENCE [LARGE SCALE GENOMIC DNA]</scope>
    <source>
        <strain evidence="2 3">ZS314</strain>
    </source>
</reference>
<keyword evidence="1" id="KW-1133">Transmembrane helix</keyword>
<evidence type="ECO:0000313" key="3">
    <source>
        <dbReference type="Proteomes" id="UP000464507"/>
    </source>
</evidence>
<gene>
    <name evidence="2" type="ORF">BHD05_03040</name>
</gene>
<protein>
    <submittedName>
        <fullName evidence="2">Uncharacterized protein</fullName>
    </submittedName>
</protein>
<keyword evidence="1" id="KW-0472">Membrane</keyword>
<feature type="transmembrane region" description="Helical" evidence="1">
    <location>
        <begin position="37"/>
        <end position="63"/>
    </location>
</feature>